<dbReference type="EMBL" id="JARHUD010000008">
    <property type="protein sequence ID" value="MDF2096936.1"/>
    <property type="molecule type" value="Genomic_DNA"/>
</dbReference>
<dbReference type="Pfam" id="PF09990">
    <property type="entry name" value="DUF2231"/>
    <property type="match status" value="1"/>
</dbReference>
<dbReference type="RefSeq" id="WP_275823702.1">
    <property type="nucleotide sequence ID" value="NZ_JARHUD010000008.1"/>
</dbReference>
<dbReference type="PIRSF" id="PIRSF029509">
    <property type="entry name" value="UCP029509"/>
    <property type="match status" value="1"/>
</dbReference>
<evidence type="ECO:0000313" key="4">
    <source>
        <dbReference type="EMBL" id="MDF2096936.1"/>
    </source>
</evidence>
<feature type="compositionally biased region" description="Basic and acidic residues" evidence="1">
    <location>
        <begin position="1"/>
        <end position="13"/>
    </location>
</feature>
<keyword evidence="5" id="KW-1185">Reference proteome</keyword>
<feature type="domain" description="DUF2231" evidence="3">
    <location>
        <begin position="32"/>
        <end position="165"/>
    </location>
</feature>
<comment type="caution">
    <text evidence="4">The sequence shown here is derived from an EMBL/GenBank/DDBJ whole genome shotgun (WGS) entry which is preliminary data.</text>
</comment>
<accession>A0ABT5YPN6</accession>
<evidence type="ECO:0000256" key="1">
    <source>
        <dbReference type="SAM" id="MobiDB-lite"/>
    </source>
</evidence>
<proteinExistence type="predicted"/>
<dbReference type="InterPro" id="IPR016923">
    <property type="entry name" value="UCP029509"/>
</dbReference>
<organism evidence="4 5">
    <name type="scientific">Aquibaculum arenosum</name>
    <dbReference type="NCBI Taxonomy" id="3032591"/>
    <lineage>
        <taxon>Bacteria</taxon>
        <taxon>Pseudomonadati</taxon>
        <taxon>Pseudomonadota</taxon>
        <taxon>Alphaproteobacteria</taxon>
        <taxon>Rhodospirillales</taxon>
        <taxon>Rhodovibrionaceae</taxon>
        <taxon>Aquibaculum</taxon>
    </lineage>
</organism>
<dbReference type="InterPro" id="IPR019251">
    <property type="entry name" value="DUF2231_TM"/>
</dbReference>
<reference evidence="4 5" key="1">
    <citation type="submission" date="2023-03" db="EMBL/GenBank/DDBJ databases">
        <title>Fodinicurvata sp. CAU 1616 isolated from sea sendiment.</title>
        <authorList>
            <person name="Kim W."/>
        </authorList>
    </citation>
    <scope>NUCLEOTIDE SEQUENCE [LARGE SCALE GENOMIC DNA]</scope>
    <source>
        <strain evidence="4 5">CAU 1616</strain>
    </source>
</reference>
<sequence length="171" mass="18150">MAERRETSEHGLERVATPPPEEGTGTMVAVAGHPLHPMLITFPIALLLSALGSDLAFWWTDDDFWARMSIWLLGVGTGMGALAGLSGTVELLAVSGIRRRAAGWNHFVAAVMLLSVGFTNWVWRIEDPAAAVLPLGIGLSALGALLVSIAGWLGGKLVFEHQVGVIDEEGD</sequence>
<gene>
    <name evidence="4" type="ORF">P2G67_13215</name>
</gene>
<name>A0ABT5YPN6_9PROT</name>
<dbReference type="Proteomes" id="UP001215503">
    <property type="component" value="Unassembled WGS sequence"/>
</dbReference>
<keyword evidence="2" id="KW-0472">Membrane</keyword>
<keyword evidence="2" id="KW-1133">Transmembrane helix</keyword>
<feature type="transmembrane region" description="Helical" evidence="2">
    <location>
        <begin position="104"/>
        <end position="123"/>
    </location>
</feature>
<evidence type="ECO:0000256" key="2">
    <source>
        <dbReference type="SAM" id="Phobius"/>
    </source>
</evidence>
<feature type="transmembrane region" description="Helical" evidence="2">
    <location>
        <begin position="129"/>
        <end position="153"/>
    </location>
</feature>
<feature type="transmembrane region" description="Helical" evidence="2">
    <location>
        <begin position="39"/>
        <end position="59"/>
    </location>
</feature>
<protein>
    <submittedName>
        <fullName evidence="4">DUF2231 domain-containing protein</fullName>
    </submittedName>
</protein>
<feature type="region of interest" description="Disordered" evidence="1">
    <location>
        <begin position="1"/>
        <end position="24"/>
    </location>
</feature>
<evidence type="ECO:0000259" key="3">
    <source>
        <dbReference type="Pfam" id="PF09990"/>
    </source>
</evidence>
<feature type="transmembrane region" description="Helical" evidence="2">
    <location>
        <begin position="71"/>
        <end position="92"/>
    </location>
</feature>
<evidence type="ECO:0000313" key="5">
    <source>
        <dbReference type="Proteomes" id="UP001215503"/>
    </source>
</evidence>
<keyword evidence="2" id="KW-0812">Transmembrane</keyword>